<evidence type="ECO:0000256" key="1">
    <source>
        <dbReference type="SAM" id="MobiDB-lite"/>
    </source>
</evidence>
<dbReference type="EMBL" id="JABVXQ010000001">
    <property type="protein sequence ID" value="KAF6130940.1"/>
    <property type="molecule type" value="Genomic_DNA"/>
</dbReference>
<gene>
    <name evidence="2" type="ORF">HJG60_007879</name>
</gene>
<evidence type="ECO:0000313" key="3">
    <source>
        <dbReference type="Proteomes" id="UP000664940"/>
    </source>
</evidence>
<reference evidence="2 3" key="1">
    <citation type="journal article" date="2020" name="Nature">
        <title>Six reference-quality genomes reveal evolution of bat adaptations.</title>
        <authorList>
            <person name="Jebb D."/>
            <person name="Huang Z."/>
            <person name="Pippel M."/>
            <person name="Hughes G.M."/>
            <person name="Lavrichenko K."/>
            <person name="Devanna P."/>
            <person name="Winkler S."/>
            <person name="Jermiin L.S."/>
            <person name="Skirmuntt E.C."/>
            <person name="Katzourakis A."/>
            <person name="Burkitt-Gray L."/>
            <person name="Ray D.A."/>
            <person name="Sullivan K.A.M."/>
            <person name="Roscito J.G."/>
            <person name="Kirilenko B.M."/>
            <person name="Davalos L.M."/>
            <person name="Corthals A.P."/>
            <person name="Power M.L."/>
            <person name="Jones G."/>
            <person name="Ransome R.D."/>
            <person name="Dechmann D.K.N."/>
            <person name="Locatelli A.G."/>
            <person name="Puechmaille S.J."/>
            <person name="Fedrigo O."/>
            <person name="Jarvis E.D."/>
            <person name="Hiller M."/>
            <person name="Vernes S.C."/>
            <person name="Myers E.W."/>
            <person name="Teeling E.C."/>
        </authorList>
    </citation>
    <scope>NUCLEOTIDE SEQUENCE [LARGE SCALE GENOMIC DNA]</scope>
    <source>
        <strain evidence="2">Bat1K_MPI-CBG_1</strain>
    </source>
</reference>
<dbReference type="Proteomes" id="UP000664940">
    <property type="component" value="Unassembled WGS sequence"/>
</dbReference>
<organism evidence="2 3">
    <name type="scientific">Phyllostomus discolor</name>
    <name type="common">pale spear-nosed bat</name>
    <dbReference type="NCBI Taxonomy" id="89673"/>
    <lineage>
        <taxon>Eukaryota</taxon>
        <taxon>Metazoa</taxon>
        <taxon>Chordata</taxon>
        <taxon>Craniata</taxon>
        <taxon>Vertebrata</taxon>
        <taxon>Euteleostomi</taxon>
        <taxon>Mammalia</taxon>
        <taxon>Eutheria</taxon>
        <taxon>Laurasiatheria</taxon>
        <taxon>Chiroptera</taxon>
        <taxon>Yangochiroptera</taxon>
        <taxon>Phyllostomidae</taxon>
        <taxon>Phyllostominae</taxon>
        <taxon>Phyllostomus</taxon>
    </lineage>
</organism>
<feature type="compositionally biased region" description="Basic and acidic residues" evidence="1">
    <location>
        <begin position="70"/>
        <end position="82"/>
    </location>
</feature>
<feature type="region of interest" description="Disordered" evidence="1">
    <location>
        <begin position="65"/>
        <end position="86"/>
    </location>
</feature>
<evidence type="ECO:0000313" key="2">
    <source>
        <dbReference type="EMBL" id="KAF6130940.1"/>
    </source>
</evidence>
<proteinExistence type="predicted"/>
<protein>
    <submittedName>
        <fullName evidence="2">Uncharacterized protein</fullName>
    </submittedName>
</protein>
<name>A0A834BMU5_9CHIR</name>
<accession>A0A834BMU5</accession>
<comment type="caution">
    <text evidence="2">The sequence shown here is derived from an EMBL/GenBank/DDBJ whole genome shotgun (WGS) entry which is preliminary data.</text>
</comment>
<sequence length="126" mass="13987">MAQLVECGSPKLKVTDLIPSQGTHLSCRFHLRTRSVREATHQCFYLTWMLLPLSPSLPLSLKINKISKKKNPENKKTPKEPTLDASPFVAAPKPIILGAFPPHLNGQTLLESSLIVATQAFRNMES</sequence>
<dbReference type="AlphaFoldDB" id="A0A834BMU5"/>